<name>A0A7C8ZWH6_OPUST</name>
<reference evidence="2" key="2">
    <citation type="submission" date="2020-07" db="EMBL/GenBank/DDBJ databases">
        <authorList>
            <person name="Vera ALvarez R."/>
            <person name="Arias-Moreno D.M."/>
            <person name="Jimenez-Jacinto V."/>
            <person name="Jimenez-Bremont J.F."/>
            <person name="Swaminathan K."/>
            <person name="Moose S.P."/>
            <person name="Guerrero-Gonzalez M.L."/>
            <person name="Marino-Ramirez L."/>
            <person name="Landsman D."/>
            <person name="Rodriguez-Kessler M."/>
            <person name="Delgado-Sanchez P."/>
        </authorList>
    </citation>
    <scope>NUCLEOTIDE SEQUENCE</scope>
    <source>
        <tissue evidence="2">Cladode</tissue>
    </source>
</reference>
<evidence type="ECO:0000256" key="1">
    <source>
        <dbReference type="SAM" id="MobiDB-lite"/>
    </source>
</evidence>
<dbReference type="EMBL" id="GISG01174281">
    <property type="protein sequence ID" value="MBA4652317.1"/>
    <property type="molecule type" value="Transcribed_RNA"/>
</dbReference>
<protein>
    <submittedName>
        <fullName evidence="2">Uncharacterized protein</fullName>
    </submittedName>
</protein>
<organism evidence="2">
    <name type="scientific">Opuntia streptacantha</name>
    <name type="common">Prickly pear cactus</name>
    <name type="synonym">Opuntia cardona</name>
    <dbReference type="NCBI Taxonomy" id="393608"/>
    <lineage>
        <taxon>Eukaryota</taxon>
        <taxon>Viridiplantae</taxon>
        <taxon>Streptophyta</taxon>
        <taxon>Embryophyta</taxon>
        <taxon>Tracheophyta</taxon>
        <taxon>Spermatophyta</taxon>
        <taxon>Magnoliopsida</taxon>
        <taxon>eudicotyledons</taxon>
        <taxon>Gunneridae</taxon>
        <taxon>Pentapetalae</taxon>
        <taxon>Caryophyllales</taxon>
        <taxon>Cactineae</taxon>
        <taxon>Cactaceae</taxon>
        <taxon>Opuntioideae</taxon>
        <taxon>Opuntia</taxon>
    </lineage>
</organism>
<accession>A0A7C8ZWH6</accession>
<reference evidence="2" key="1">
    <citation type="journal article" date="2013" name="J. Plant Res.">
        <title>Effect of fungi and light on seed germination of three Opuntia species from semiarid lands of central Mexico.</title>
        <authorList>
            <person name="Delgado-Sanchez P."/>
            <person name="Jimenez-Bremont J.F."/>
            <person name="Guerrero-Gonzalez Mde L."/>
            <person name="Flores J."/>
        </authorList>
    </citation>
    <scope>NUCLEOTIDE SEQUENCE</scope>
    <source>
        <tissue evidence="2">Cladode</tissue>
    </source>
</reference>
<dbReference type="AlphaFoldDB" id="A0A7C8ZWH6"/>
<feature type="region of interest" description="Disordered" evidence="1">
    <location>
        <begin position="54"/>
        <end position="80"/>
    </location>
</feature>
<sequence>MRSFTWCGISVSISTDSSIFELLLFLDLELNIQISEISITKSGTQAVTNTSVLRHGGTPAHKPMNIWSESNTKLGQRESHMRQLPRLEIETTRCNSPQDIRRQGDNPRRREATAIGVRQMRIERQ</sequence>
<proteinExistence type="predicted"/>
<evidence type="ECO:0000313" key="2">
    <source>
        <dbReference type="EMBL" id="MBA4652317.1"/>
    </source>
</evidence>